<keyword evidence="6" id="KW-0539">Nucleus</keyword>
<proteinExistence type="inferred from homology"/>
<dbReference type="GO" id="GO:0071014">
    <property type="term" value="C:post-mRNA release spliceosomal complex"/>
    <property type="evidence" value="ECO:0007669"/>
    <property type="project" value="UniProtKB-ARBA"/>
</dbReference>
<dbReference type="Gene3D" id="1.10.287.660">
    <property type="entry name" value="Helix hairpin bin"/>
    <property type="match status" value="1"/>
</dbReference>
<evidence type="ECO:0000256" key="6">
    <source>
        <dbReference type="ARBA" id="ARBA00023242"/>
    </source>
</evidence>
<dbReference type="InterPro" id="IPR009360">
    <property type="entry name" value="Isy1"/>
</dbReference>
<keyword evidence="3" id="KW-0507">mRNA processing</keyword>
<evidence type="ECO:0000313" key="8">
    <source>
        <dbReference type="EMBL" id="CDI57166.1"/>
    </source>
</evidence>
<dbReference type="EMBL" id="HG529534">
    <property type="protein sequence ID" value="CDI57166.1"/>
    <property type="molecule type" value="Genomic_DNA"/>
</dbReference>
<reference evidence="8" key="1">
    <citation type="journal article" date="2014" name="Genome Biol. Evol.">
        <title>Gene Loss Rather Than Gene Gain Is Associated with a Host Jump from Monocots to Dicots in the Smut Fungus Melanopsichium pennsylvanicum.</title>
        <authorList>
            <person name="Sharma R."/>
            <person name="Mishra B."/>
            <person name="Runge F."/>
            <person name="Thines M."/>
        </authorList>
    </citation>
    <scope>NUCLEOTIDE SEQUENCE</scope>
    <source>
        <strain evidence="8">4</strain>
    </source>
</reference>
<dbReference type="SUPFAM" id="SSF140102">
    <property type="entry name" value="ISY1 domain-like"/>
    <property type="match status" value="1"/>
</dbReference>
<comment type="subcellular location">
    <subcellularLocation>
        <location evidence="1">Nucleus</location>
    </subcellularLocation>
</comment>
<feature type="region of interest" description="Disordered" evidence="7">
    <location>
        <begin position="284"/>
        <end position="308"/>
    </location>
</feature>
<dbReference type="InterPro" id="IPR037200">
    <property type="entry name" value="Isy1_sf"/>
</dbReference>
<name>A0A077RCV7_9BASI</name>
<evidence type="ECO:0000256" key="4">
    <source>
        <dbReference type="ARBA" id="ARBA00022728"/>
    </source>
</evidence>
<comment type="similarity">
    <text evidence="2">Belongs to the ISY1 family.</text>
</comment>
<evidence type="ECO:0000256" key="2">
    <source>
        <dbReference type="ARBA" id="ARBA00007002"/>
    </source>
</evidence>
<dbReference type="PANTHER" id="PTHR13021">
    <property type="entry name" value="PRE-MRNA-SPLICING FACTOR ISY1"/>
    <property type="match status" value="1"/>
</dbReference>
<evidence type="ECO:0000256" key="7">
    <source>
        <dbReference type="SAM" id="MobiDB-lite"/>
    </source>
</evidence>
<evidence type="ECO:0000256" key="3">
    <source>
        <dbReference type="ARBA" id="ARBA00022664"/>
    </source>
</evidence>
<sequence>MARNQEKSQSMLYRFREAQAASLGLTPKPTRRPRLASSVTSVKECERWRGEVIREISRKVSKIQDFGLTDYEVRDLNDEINKLLREKVHWENQILSLGGANYKRAIPSMLGGPDQGMGKGGYKYFGRAKDLPGVKELFTCSSKPTSGQEHMQRYKRFRNLPGSYYGDQDEDDGMLLQEEAKGEEREWNERYLEVITGLGRDLRSRNLEQDEHDENNAMSEDDDRDMIEGGVGVGGVVIPNIPRPNPKPWKESMAAFSAFFSTSYTDPASDNLQDVAHITTTMEMTKRAQDSDQDQQQGGQGGDETTQTGSYAKRFKGQHGQPVAVSSQTFSTETTEINDNLDTTTSATPPPAAAATMAYSIFNSEDLAHPAIPDRAAMEKVILQARKKQLRQEYIGN</sequence>
<dbReference type="GO" id="GO:0000974">
    <property type="term" value="C:Prp19 complex"/>
    <property type="evidence" value="ECO:0007669"/>
    <property type="project" value="UniProtKB-ARBA"/>
</dbReference>
<evidence type="ECO:0000256" key="1">
    <source>
        <dbReference type="ARBA" id="ARBA00004123"/>
    </source>
</evidence>
<dbReference type="FunFam" id="1.10.287.660:FF:000001">
    <property type="entry name" value="pre-mRNA-splicing factor ISY1 homolog"/>
    <property type="match status" value="1"/>
</dbReference>
<accession>A0A077RCV7</accession>
<feature type="region of interest" description="Disordered" evidence="7">
    <location>
        <begin position="205"/>
        <end position="225"/>
    </location>
</feature>
<evidence type="ECO:0000256" key="5">
    <source>
        <dbReference type="ARBA" id="ARBA00023187"/>
    </source>
</evidence>
<dbReference type="InterPro" id="IPR029012">
    <property type="entry name" value="Helix_hairpin_bin_sf"/>
</dbReference>
<organism evidence="8">
    <name type="scientific">Melanopsichium pennsylvanicum 4</name>
    <dbReference type="NCBI Taxonomy" id="1398559"/>
    <lineage>
        <taxon>Eukaryota</taxon>
        <taxon>Fungi</taxon>
        <taxon>Dikarya</taxon>
        <taxon>Basidiomycota</taxon>
        <taxon>Ustilaginomycotina</taxon>
        <taxon>Ustilaginomycetes</taxon>
        <taxon>Ustilaginales</taxon>
        <taxon>Ustilaginaceae</taxon>
        <taxon>Melanopsichium</taxon>
    </lineage>
</organism>
<protein>
    <submittedName>
        <fullName evidence="8">Related to pre-mRNA splicing factor</fullName>
    </submittedName>
</protein>
<dbReference type="AlphaFoldDB" id="A0A077RCV7"/>
<dbReference type="Pfam" id="PF06246">
    <property type="entry name" value="Isy1"/>
    <property type="match status" value="1"/>
</dbReference>
<keyword evidence="5" id="KW-0508">mRNA splicing</keyword>
<keyword evidence="4" id="KW-0747">Spliceosome</keyword>
<dbReference type="GO" id="GO:0000350">
    <property type="term" value="P:generation of catalytic spliceosome for second transesterification step"/>
    <property type="evidence" value="ECO:0007669"/>
    <property type="project" value="InterPro"/>
</dbReference>